<dbReference type="InterPro" id="IPR007627">
    <property type="entry name" value="RNA_pol_sigma70_r2"/>
</dbReference>
<comment type="similarity">
    <text evidence="1">Belongs to the sigma-70 factor family. ECF subfamily.</text>
</comment>
<dbReference type="AlphaFoldDB" id="A0A9X7Z615"/>
<evidence type="ECO:0000313" key="7">
    <source>
        <dbReference type="EMBL" id="QSO45841.1"/>
    </source>
</evidence>
<dbReference type="KEGG" id="afx:JZ786_14985"/>
<accession>A0A9X7Z615</accession>
<evidence type="ECO:0000256" key="2">
    <source>
        <dbReference type="ARBA" id="ARBA00023015"/>
    </source>
</evidence>
<dbReference type="SUPFAM" id="SSF88946">
    <property type="entry name" value="Sigma2 domain of RNA polymerase sigma factors"/>
    <property type="match status" value="1"/>
</dbReference>
<evidence type="ECO:0000256" key="4">
    <source>
        <dbReference type="ARBA" id="ARBA00023163"/>
    </source>
</evidence>
<dbReference type="RefSeq" id="WP_206655214.1">
    <property type="nucleotide sequence ID" value="NZ_CP071182.1"/>
</dbReference>
<dbReference type="InterPro" id="IPR013249">
    <property type="entry name" value="RNA_pol_sigma70_r4_t2"/>
</dbReference>
<keyword evidence="3" id="KW-0731">Sigma factor</keyword>
<evidence type="ECO:0000256" key="3">
    <source>
        <dbReference type="ARBA" id="ARBA00023082"/>
    </source>
</evidence>
<dbReference type="InterPro" id="IPR014284">
    <property type="entry name" value="RNA_pol_sigma-70_dom"/>
</dbReference>
<reference evidence="7 8" key="1">
    <citation type="submission" date="2021-02" db="EMBL/GenBank/DDBJ databases">
        <title>Alicyclobacillus curvatus sp. nov. and Alicyclobacillus mengziensis sp. nov., two acidophilic bacteria isolated from acid mine drainage.</title>
        <authorList>
            <person name="Huang Y."/>
        </authorList>
    </citation>
    <scope>NUCLEOTIDE SEQUENCE [LARGE SCALE GENOMIC DNA]</scope>
    <source>
        <strain evidence="7 8">S30H14</strain>
    </source>
</reference>
<feature type="domain" description="RNA polymerase sigma-70 region 2" evidence="5">
    <location>
        <begin position="30"/>
        <end position="96"/>
    </location>
</feature>
<dbReference type="CDD" id="cd06171">
    <property type="entry name" value="Sigma70_r4"/>
    <property type="match status" value="1"/>
</dbReference>
<name>A0A9X7Z615_9BACL</name>
<dbReference type="Pfam" id="PF04542">
    <property type="entry name" value="Sigma70_r2"/>
    <property type="match status" value="1"/>
</dbReference>
<dbReference type="PANTHER" id="PTHR43133:SF60">
    <property type="entry name" value="RNA POLYMERASE SIGMA FACTOR SIGV"/>
    <property type="match status" value="1"/>
</dbReference>
<dbReference type="GO" id="GO:0016987">
    <property type="term" value="F:sigma factor activity"/>
    <property type="evidence" value="ECO:0007669"/>
    <property type="project" value="UniProtKB-KW"/>
</dbReference>
<dbReference type="NCBIfam" id="TIGR02937">
    <property type="entry name" value="sigma70-ECF"/>
    <property type="match status" value="1"/>
</dbReference>
<dbReference type="GO" id="GO:0003677">
    <property type="term" value="F:DNA binding"/>
    <property type="evidence" value="ECO:0007669"/>
    <property type="project" value="InterPro"/>
</dbReference>
<protein>
    <submittedName>
        <fullName evidence="7">RNA polymerase sigma factor</fullName>
    </submittedName>
</protein>
<sequence length="199" mass="23437">MGNDGFIIREASGGGAAMRRDLESLYLQWIEDYYRDVYRWCLRYAGNEHDAADLTQETFTSAFRHMHNFRGESSPRTWLLTIATRAYLRFARKAGRSKRPPRNIKDDWDEIAHMTTGETTEERAVQSLEGEEVWGWVLDLPDRERIAITLFYGEDLPYQEIATVMDVSLQQVRNFLHRGRERLKQQHVRGMGDEDRLHR</sequence>
<evidence type="ECO:0000256" key="1">
    <source>
        <dbReference type="ARBA" id="ARBA00010641"/>
    </source>
</evidence>
<feature type="domain" description="RNA polymerase sigma factor 70 region 4 type 2" evidence="6">
    <location>
        <begin position="140"/>
        <end position="183"/>
    </location>
</feature>
<dbReference type="InterPro" id="IPR036388">
    <property type="entry name" value="WH-like_DNA-bd_sf"/>
</dbReference>
<dbReference type="Gene3D" id="1.10.10.10">
    <property type="entry name" value="Winged helix-like DNA-binding domain superfamily/Winged helix DNA-binding domain"/>
    <property type="match status" value="1"/>
</dbReference>
<dbReference type="Proteomes" id="UP000663505">
    <property type="component" value="Chromosome"/>
</dbReference>
<keyword evidence="4" id="KW-0804">Transcription</keyword>
<dbReference type="Pfam" id="PF08281">
    <property type="entry name" value="Sigma70_r4_2"/>
    <property type="match status" value="1"/>
</dbReference>
<gene>
    <name evidence="7" type="ORF">JZ786_14985</name>
</gene>
<proteinExistence type="inferred from homology"/>
<dbReference type="InterPro" id="IPR013325">
    <property type="entry name" value="RNA_pol_sigma_r2"/>
</dbReference>
<evidence type="ECO:0000259" key="5">
    <source>
        <dbReference type="Pfam" id="PF04542"/>
    </source>
</evidence>
<dbReference type="InterPro" id="IPR039425">
    <property type="entry name" value="RNA_pol_sigma-70-like"/>
</dbReference>
<dbReference type="EMBL" id="CP071182">
    <property type="protein sequence ID" value="QSO45841.1"/>
    <property type="molecule type" value="Genomic_DNA"/>
</dbReference>
<evidence type="ECO:0000313" key="8">
    <source>
        <dbReference type="Proteomes" id="UP000663505"/>
    </source>
</evidence>
<dbReference type="GO" id="GO:0006352">
    <property type="term" value="P:DNA-templated transcription initiation"/>
    <property type="evidence" value="ECO:0007669"/>
    <property type="project" value="InterPro"/>
</dbReference>
<dbReference type="SUPFAM" id="SSF88659">
    <property type="entry name" value="Sigma3 and sigma4 domains of RNA polymerase sigma factors"/>
    <property type="match status" value="1"/>
</dbReference>
<keyword evidence="2" id="KW-0805">Transcription regulation</keyword>
<dbReference type="InterPro" id="IPR013324">
    <property type="entry name" value="RNA_pol_sigma_r3/r4-like"/>
</dbReference>
<evidence type="ECO:0000259" key="6">
    <source>
        <dbReference type="Pfam" id="PF08281"/>
    </source>
</evidence>
<dbReference type="PANTHER" id="PTHR43133">
    <property type="entry name" value="RNA POLYMERASE ECF-TYPE SIGMA FACTO"/>
    <property type="match status" value="1"/>
</dbReference>
<organism evidence="7 8">
    <name type="scientific">Alicyclobacillus mengziensis</name>
    <dbReference type="NCBI Taxonomy" id="2931921"/>
    <lineage>
        <taxon>Bacteria</taxon>
        <taxon>Bacillati</taxon>
        <taxon>Bacillota</taxon>
        <taxon>Bacilli</taxon>
        <taxon>Bacillales</taxon>
        <taxon>Alicyclobacillaceae</taxon>
        <taxon>Alicyclobacillus</taxon>
    </lineage>
</organism>
<keyword evidence="8" id="KW-1185">Reference proteome</keyword>
<dbReference type="Gene3D" id="1.10.1740.10">
    <property type="match status" value="1"/>
</dbReference>